<sequence length="155" mass="17120">MTESERPILLVEDNPDDVDLTLRAFKRAGITRPVDVARDGVEALDYLHGRGAFASRAQQPLPVVVLLDLKLPRIDGHEVLRHIRSDARTRLLPVVILTSSVEDTDLMRGYGGGANSYVRKPVSYTEFVEAARQLGLYWLVLNHEPPTVLPPGTAG</sequence>
<dbReference type="SMART" id="SM00448">
    <property type="entry name" value="REC"/>
    <property type="match status" value="1"/>
</dbReference>
<evidence type="ECO:0000313" key="4">
    <source>
        <dbReference type="Proteomes" id="UP000662747"/>
    </source>
</evidence>
<dbReference type="SUPFAM" id="SSF52172">
    <property type="entry name" value="CheY-like"/>
    <property type="match status" value="1"/>
</dbReference>
<keyword evidence="1" id="KW-0597">Phosphoprotein</keyword>
<protein>
    <submittedName>
        <fullName evidence="3">Response regulator</fullName>
    </submittedName>
</protein>
<organism evidence="3 4">
    <name type="scientific">Pyxidicoccus parkwayensis</name>
    <dbReference type="NCBI Taxonomy" id="2813578"/>
    <lineage>
        <taxon>Bacteria</taxon>
        <taxon>Pseudomonadati</taxon>
        <taxon>Myxococcota</taxon>
        <taxon>Myxococcia</taxon>
        <taxon>Myxococcales</taxon>
        <taxon>Cystobacterineae</taxon>
        <taxon>Myxococcaceae</taxon>
        <taxon>Pyxidicoccus</taxon>
    </lineage>
</organism>
<dbReference type="PROSITE" id="PS50110">
    <property type="entry name" value="RESPONSE_REGULATORY"/>
    <property type="match status" value="1"/>
</dbReference>
<dbReference type="Proteomes" id="UP000662747">
    <property type="component" value="Chromosome"/>
</dbReference>
<evidence type="ECO:0000259" key="2">
    <source>
        <dbReference type="PROSITE" id="PS50110"/>
    </source>
</evidence>
<feature type="domain" description="Response regulatory" evidence="2">
    <location>
        <begin position="7"/>
        <end position="135"/>
    </location>
</feature>
<dbReference type="CDD" id="cd17557">
    <property type="entry name" value="REC_Rcp-like"/>
    <property type="match status" value="1"/>
</dbReference>
<dbReference type="PANTHER" id="PTHR44520">
    <property type="entry name" value="RESPONSE REGULATOR RCP1-RELATED"/>
    <property type="match status" value="1"/>
</dbReference>
<proteinExistence type="predicted"/>
<dbReference type="Gene3D" id="3.40.50.2300">
    <property type="match status" value="1"/>
</dbReference>
<dbReference type="InterPro" id="IPR001789">
    <property type="entry name" value="Sig_transdc_resp-reg_receiver"/>
</dbReference>
<accession>A0ABX7NUI7</accession>
<name>A0ABX7NUI7_9BACT</name>
<keyword evidence="4" id="KW-1185">Reference proteome</keyword>
<dbReference type="EMBL" id="CP071090">
    <property type="protein sequence ID" value="QSQ21127.1"/>
    <property type="molecule type" value="Genomic_DNA"/>
</dbReference>
<dbReference type="PANTHER" id="PTHR44520:SF1">
    <property type="entry name" value="TWO-COMPONENT SYSTEM REGULATORY PROTEIN"/>
    <property type="match status" value="1"/>
</dbReference>
<feature type="modified residue" description="4-aspartylphosphate" evidence="1">
    <location>
        <position position="68"/>
    </location>
</feature>
<dbReference type="InterPro" id="IPR011006">
    <property type="entry name" value="CheY-like_superfamily"/>
</dbReference>
<gene>
    <name evidence="3" type="ORF">JY651_38950</name>
</gene>
<reference evidence="3 4" key="1">
    <citation type="submission" date="2021-02" db="EMBL/GenBank/DDBJ databases">
        <title>De Novo genome assembly of isolated myxobacteria.</title>
        <authorList>
            <person name="Stevens D.C."/>
        </authorList>
    </citation>
    <scope>NUCLEOTIDE SEQUENCE [LARGE SCALE GENOMIC DNA]</scope>
    <source>
        <strain evidence="4">SCPEA02</strain>
    </source>
</reference>
<dbReference type="InterPro" id="IPR052893">
    <property type="entry name" value="TCS_response_regulator"/>
</dbReference>
<dbReference type="RefSeq" id="WP_206722706.1">
    <property type="nucleotide sequence ID" value="NZ_CP071090.1"/>
</dbReference>
<evidence type="ECO:0000256" key="1">
    <source>
        <dbReference type="PROSITE-ProRule" id="PRU00169"/>
    </source>
</evidence>
<evidence type="ECO:0000313" key="3">
    <source>
        <dbReference type="EMBL" id="QSQ21127.1"/>
    </source>
</evidence>
<dbReference type="Pfam" id="PF00072">
    <property type="entry name" value="Response_reg"/>
    <property type="match status" value="1"/>
</dbReference>